<dbReference type="InterPro" id="IPR005025">
    <property type="entry name" value="FMN_Rdtase-like_dom"/>
</dbReference>
<comment type="similarity">
    <text evidence="1">Belongs to the WrbA family.</text>
</comment>
<evidence type="ECO:0000313" key="4">
    <source>
        <dbReference type="Proteomes" id="UP000189674"/>
    </source>
</evidence>
<organism evidence="3 4">
    <name type="scientific">Anaerohalosphaera lusitana</name>
    <dbReference type="NCBI Taxonomy" id="1936003"/>
    <lineage>
        <taxon>Bacteria</taxon>
        <taxon>Pseudomonadati</taxon>
        <taxon>Planctomycetota</taxon>
        <taxon>Phycisphaerae</taxon>
        <taxon>Sedimentisphaerales</taxon>
        <taxon>Anaerohalosphaeraceae</taxon>
        <taxon>Anaerohalosphaera</taxon>
    </lineage>
</organism>
<evidence type="ECO:0000259" key="2">
    <source>
        <dbReference type="PROSITE" id="PS50902"/>
    </source>
</evidence>
<dbReference type="Gene3D" id="3.40.50.360">
    <property type="match status" value="1"/>
</dbReference>
<dbReference type="FunFam" id="3.40.50.360:FF:000001">
    <property type="entry name" value="NAD(P)H dehydrogenase (Quinone) FQR1-like"/>
    <property type="match status" value="1"/>
</dbReference>
<dbReference type="InterPro" id="IPR010089">
    <property type="entry name" value="Flavoprotein_WrbA-like"/>
</dbReference>
<dbReference type="GO" id="GO:0010181">
    <property type="term" value="F:FMN binding"/>
    <property type="evidence" value="ECO:0007669"/>
    <property type="project" value="InterPro"/>
</dbReference>
<dbReference type="EC" id="1.6.5.2" evidence="3"/>
<dbReference type="OrthoDB" id="9801479at2"/>
<keyword evidence="4" id="KW-1185">Reference proteome</keyword>
<dbReference type="Proteomes" id="UP000189674">
    <property type="component" value="Chromosome"/>
</dbReference>
<evidence type="ECO:0000256" key="1">
    <source>
        <dbReference type="ARBA" id="ARBA00006961"/>
    </source>
</evidence>
<dbReference type="KEGG" id="alus:STSP2_00599"/>
<name>A0A1U9NHP1_9BACT</name>
<dbReference type="GO" id="GO:0016020">
    <property type="term" value="C:membrane"/>
    <property type="evidence" value="ECO:0007669"/>
    <property type="project" value="TreeGrafter"/>
</dbReference>
<dbReference type="PANTHER" id="PTHR30546">
    <property type="entry name" value="FLAVODOXIN-RELATED PROTEIN WRBA-RELATED"/>
    <property type="match status" value="1"/>
</dbReference>
<dbReference type="SUPFAM" id="SSF52218">
    <property type="entry name" value="Flavoproteins"/>
    <property type="match status" value="1"/>
</dbReference>
<keyword evidence="3" id="KW-0560">Oxidoreductase</keyword>
<dbReference type="NCBIfam" id="NF002999">
    <property type="entry name" value="PRK03767.1"/>
    <property type="match status" value="1"/>
</dbReference>
<dbReference type="EMBL" id="CP019791">
    <property type="protein sequence ID" value="AQT67452.1"/>
    <property type="molecule type" value="Genomic_DNA"/>
</dbReference>
<proteinExistence type="inferred from homology"/>
<sequence length="204" mass="22467">MKILIVYYSLYGHTLKLARAAEQGASQIENAEVIFRRVREFPETEVDMPNHPHADKVWQQQKDTPECTLDDLKAADGIIFASPTRFGNMIAQMKRLFDSCASLWMEGALEGKPAGVLTSTASTHGGQETTLVSMMIPILHLGMVVVGCPYSIDGMIHTEARGATPYGPTTLAGPDNSREPHEQDIEIAKQYGKRFATITAKMTQ</sequence>
<dbReference type="STRING" id="1936003.STSP2_00599"/>
<protein>
    <submittedName>
        <fullName evidence="3">NAD(P)H dehydrogenase (Quinone)</fullName>
        <ecNumber evidence="3">1.6.5.2</ecNumber>
    </submittedName>
</protein>
<dbReference type="PROSITE" id="PS50902">
    <property type="entry name" value="FLAVODOXIN_LIKE"/>
    <property type="match status" value="1"/>
</dbReference>
<accession>A0A1U9NHP1</accession>
<gene>
    <name evidence="3" type="primary">wrbA</name>
    <name evidence="3" type="ORF">STSP2_00599</name>
</gene>
<dbReference type="GO" id="GO:0003955">
    <property type="term" value="F:NAD(P)H dehydrogenase (quinone) activity"/>
    <property type="evidence" value="ECO:0007669"/>
    <property type="project" value="UniProtKB-EC"/>
</dbReference>
<dbReference type="PANTHER" id="PTHR30546:SF23">
    <property type="entry name" value="FLAVOPROTEIN-LIKE PROTEIN YCP4-RELATED"/>
    <property type="match status" value="1"/>
</dbReference>
<evidence type="ECO:0000313" key="3">
    <source>
        <dbReference type="EMBL" id="AQT67452.1"/>
    </source>
</evidence>
<feature type="domain" description="Flavodoxin-like" evidence="2">
    <location>
        <begin position="3"/>
        <end position="196"/>
    </location>
</feature>
<dbReference type="InterPro" id="IPR029039">
    <property type="entry name" value="Flavoprotein-like_sf"/>
</dbReference>
<dbReference type="NCBIfam" id="TIGR01755">
    <property type="entry name" value="flav_wrbA"/>
    <property type="match status" value="1"/>
</dbReference>
<dbReference type="Pfam" id="PF03358">
    <property type="entry name" value="FMN_red"/>
    <property type="match status" value="1"/>
</dbReference>
<dbReference type="InterPro" id="IPR008254">
    <property type="entry name" value="Flavodoxin/NO_synth"/>
</dbReference>
<dbReference type="RefSeq" id="WP_146659704.1">
    <property type="nucleotide sequence ID" value="NZ_CP019791.1"/>
</dbReference>
<dbReference type="AlphaFoldDB" id="A0A1U9NHP1"/>
<reference evidence="4" key="1">
    <citation type="submission" date="2017-02" db="EMBL/GenBank/DDBJ databases">
        <title>Comparative genomics and description of representatives of a novel lineage of planctomycetes thriving in anoxic sediments.</title>
        <authorList>
            <person name="Spring S."/>
            <person name="Bunk B."/>
            <person name="Sproer C."/>
        </authorList>
    </citation>
    <scope>NUCLEOTIDE SEQUENCE [LARGE SCALE GENOMIC DNA]</scope>
    <source>
        <strain evidence="4">ST-NAGAB-D1</strain>
    </source>
</reference>